<feature type="transmembrane region" description="Helical" evidence="1">
    <location>
        <begin position="121"/>
        <end position="148"/>
    </location>
</feature>
<keyword evidence="1" id="KW-0472">Membrane</keyword>
<feature type="transmembrane region" description="Helical" evidence="1">
    <location>
        <begin position="25"/>
        <end position="44"/>
    </location>
</feature>
<proteinExistence type="predicted"/>
<organism evidence="2 3">
    <name type="scientific">Kocuria sediminis</name>
    <dbReference type="NCBI Taxonomy" id="1038857"/>
    <lineage>
        <taxon>Bacteria</taxon>
        <taxon>Bacillati</taxon>
        <taxon>Actinomycetota</taxon>
        <taxon>Actinomycetes</taxon>
        <taxon>Micrococcales</taxon>
        <taxon>Micrococcaceae</taxon>
        <taxon>Kocuria</taxon>
    </lineage>
</organism>
<feature type="transmembrane region" description="Helical" evidence="1">
    <location>
        <begin position="211"/>
        <end position="227"/>
    </location>
</feature>
<reference evidence="2 3" key="1">
    <citation type="submission" date="2019-12" db="EMBL/GenBank/DDBJ databases">
        <authorList>
            <person name="Shi Y."/>
        </authorList>
    </citation>
    <scope>NUCLEOTIDE SEQUENCE [LARGE SCALE GENOMIC DNA]</scope>
    <source>
        <strain evidence="2 3">JCM 17929</strain>
    </source>
</reference>
<accession>A0A6N8GMA7</accession>
<evidence type="ECO:0000313" key="3">
    <source>
        <dbReference type="Proteomes" id="UP000436989"/>
    </source>
</evidence>
<keyword evidence="1" id="KW-0812">Transmembrane</keyword>
<keyword evidence="1" id="KW-1133">Transmembrane helix</keyword>
<sequence>MATTTSSATAAYAAYDRTTSRWGRITMIMGLLLSLAGPAYLLFFSDLDIPLSTVVTAYLAVAAVFAVLAIVEPLTYFPVLGPAAMYQAFMIGNIANKLLPSAIVAQAAIGAKPGTRRSELAAVMAICGAAVVHIFSLLIFVGILGTWLVSIVPAAITEVAQLYIFPAIIGAVIVQLAAYVKQPRITIIALAVGAVVQLLLVPVLGPTFRNFATAVVVLLTMVLAWMLRNRSTLHAGPGDEALL</sequence>
<feature type="transmembrane region" description="Helical" evidence="1">
    <location>
        <begin position="187"/>
        <end position="205"/>
    </location>
</feature>
<evidence type="ECO:0000256" key="1">
    <source>
        <dbReference type="SAM" id="Phobius"/>
    </source>
</evidence>
<dbReference type="AlphaFoldDB" id="A0A6N8GMA7"/>
<evidence type="ECO:0000313" key="2">
    <source>
        <dbReference type="EMBL" id="MUN63397.1"/>
    </source>
</evidence>
<keyword evidence="3" id="KW-1185">Reference proteome</keyword>
<dbReference type="Proteomes" id="UP000436989">
    <property type="component" value="Unassembled WGS sequence"/>
</dbReference>
<feature type="transmembrane region" description="Helical" evidence="1">
    <location>
        <begin position="160"/>
        <end position="180"/>
    </location>
</feature>
<gene>
    <name evidence="2" type="ORF">GMA12_09635</name>
</gene>
<protein>
    <submittedName>
        <fullName evidence="2">Uncharacterized protein</fullName>
    </submittedName>
</protein>
<comment type="caution">
    <text evidence="2">The sequence shown here is derived from an EMBL/GenBank/DDBJ whole genome shotgun (WGS) entry which is preliminary data.</text>
</comment>
<dbReference type="RefSeq" id="WP_156269312.1">
    <property type="nucleotide sequence ID" value="NZ_WOGU01000007.1"/>
</dbReference>
<dbReference type="EMBL" id="WOGU01000007">
    <property type="protein sequence ID" value="MUN63397.1"/>
    <property type="molecule type" value="Genomic_DNA"/>
</dbReference>
<feature type="transmembrane region" description="Helical" evidence="1">
    <location>
        <begin position="51"/>
        <end position="71"/>
    </location>
</feature>
<name>A0A6N8GMA7_9MICC</name>